<dbReference type="RefSeq" id="WP_236738232.1">
    <property type="nucleotide sequence ID" value="NZ_FRZT01000017.1"/>
</dbReference>
<name>A0AB38D1B4_9MYCO</name>
<evidence type="ECO:0008006" key="3">
    <source>
        <dbReference type="Google" id="ProtNLM"/>
    </source>
</evidence>
<reference evidence="1 2" key="1">
    <citation type="submission" date="2016-11" db="EMBL/GenBank/DDBJ databases">
        <authorList>
            <consortium name="Pathogen Informatics"/>
        </authorList>
    </citation>
    <scope>NUCLEOTIDE SEQUENCE [LARGE SCALE GENOMIC DNA]</scope>
    <source>
        <strain evidence="1 2">104</strain>
    </source>
</reference>
<dbReference type="Proteomes" id="UP000185210">
    <property type="component" value="Unassembled WGS sequence"/>
</dbReference>
<evidence type="ECO:0000313" key="2">
    <source>
        <dbReference type="Proteomes" id="UP000185210"/>
    </source>
</evidence>
<comment type="caution">
    <text evidence="1">The sequence shown here is derived from an EMBL/GenBank/DDBJ whole genome shotgun (WGS) entry which is preliminary data.</text>
</comment>
<sequence length="85" mass="9358">MHHRLKRGQGGIWSPENIVAVCGDGVTGCHGLFEHYPDKAAALGWHVRLWLNPAQVPLLWRGSTWVLLTPEGTVTNVEDDASDTD</sequence>
<organism evidence="1 2">
    <name type="scientific">Mycobacteroides abscessus subsp. abscessus</name>
    <dbReference type="NCBI Taxonomy" id="1185650"/>
    <lineage>
        <taxon>Bacteria</taxon>
        <taxon>Bacillati</taxon>
        <taxon>Actinomycetota</taxon>
        <taxon>Actinomycetes</taxon>
        <taxon>Mycobacteriales</taxon>
        <taxon>Mycobacteriaceae</taxon>
        <taxon>Mycobacteroides</taxon>
        <taxon>Mycobacteroides abscessus</taxon>
    </lineage>
</organism>
<gene>
    <name evidence="1" type="ORF">SAMEA2070301_03304</name>
</gene>
<dbReference type="AlphaFoldDB" id="A0AB38D1B4"/>
<accession>A0AB38D1B4</accession>
<protein>
    <recommendedName>
        <fullName evidence="3">HNH endonuclease</fullName>
    </recommendedName>
</protein>
<dbReference type="EMBL" id="FSHM01000004">
    <property type="protein sequence ID" value="SIB22902.1"/>
    <property type="molecule type" value="Genomic_DNA"/>
</dbReference>
<evidence type="ECO:0000313" key="1">
    <source>
        <dbReference type="EMBL" id="SIB22902.1"/>
    </source>
</evidence>
<proteinExistence type="predicted"/>